<gene>
    <name evidence="2" type="ORF">E6W39_10745</name>
</gene>
<dbReference type="Proteomes" id="UP000319103">
    <property type="component" value="Unassembled WGS sequence"/>
</dbReference>
<dbReference type="EMBL" id="VIGB01000003">
    <property type="protein sequence ID" value="TQF02652.1"/>
    <property type="molecule type" value="Genomic_DNA"/>
</dbReference>
<feature type="transmembrane region" description="Helical" evidence="1">
    <location>
        <begin position="257"/>
        <end position="278"/>
    </location>
</feature>
<feature type="transmembrane region" description="Helical" evidence="1">
    <location>
        <begin position="122"/>
        <end position="140"/>
    </location>
</feature>
<dbReference type="RefSeq" id="WP_141633342.1">
    <property type="nucleotide sequence ID" value="NZ_VIGB01000003.1"/>
</dbReference>
<keyword evidence="1" id="KW-0472">Membrane</keyword>
<reference evidence="2 3" key="1">
    <citation type="submission" date="2019-06" db="EMBL/GenBank/DDBJ databases">
        <title>Description of Kitasatospora acidophila sp. nov. isolated from pine grove soil, and reclassification of Streptomyces novaecaesareae to Kitasatospora novaeceasareae comb. nov.</title>
        <authorList>
            <person name="Kim M.J."/>
        </authorList>
    </citation>
    <scope>NUCLEOTIDE SEQUENCE [LARGE SCALE GENOMIC DNA]</scope>
    <source>
        <strain evidence="2 3">MMS16-CNU292</strain>
    </source>
</reference>
<comment type="caution">
    <text evidence="2">The sequence shown here is derived from an EMBL/GenBank/DDBJ whole genome shotgun (WGS) entry which is preliminary data.</text>
</comment>
<keyword evidence="1" id="KW-1133">Transmembrane helix</keyword>
<dbReference type="AlphaFoldDB" id="A0A540W0X8"/>
<proteinExistence type="predicted"/>
<feature type="transmembrane region" description="Helical" evidence="1">
    <location>
        <begin position="58"/>
        <end position="78"/>
    </location>
</feature>
<evidence type="ECO:0000313" key="3">
    <source>
        <dbReference type="Proteomes" id="UP000319103"/>
    </source>
</evidence>
<organism evidence="2 3">
    <name type="scientific">Kitasatospora acidiphila</name>
    <dbReference type="NCBI Taxonomy" id="2567942"/>
    <lineage>
        <taxon>Bacteria</taxon>
        <taxon>Bacillati</taxon>
        <taxon>Actinomycetota</taxon>
        <taxon>Actinomycetes</taxon>
        <taxon>Kitasatosporales</taxon>
        <taxon>Streptomycetaceae</taxon>
        <taxon>Kitasatospora</taxon>
    </lineage>
</organism>
<name>A0A540W0X8_9ACTN</name>
<evidence type="ECO:0000256" key="1">
    <source>
        <dbReference type="SAM" id="Phobius"/>
    </source>
</evidence>
<dbReference type="OrthoDB" id="9803163at2"/>
<feature type="transmembrane region" description="Helical" evidence="1">
    <location>
        <begin position="99"/>
        <end position="116"/>
    </location>
</feature>
<feature type="transmembrane region" description="Helical" evidence="1">
    <location>
        <begin position="221"/>
        <end position="245"/>
    </location>
</feature>
<keyword evidence="3" id="KW-1185">Reference proteome</keyword>
<evidence type="ECO:0000313" key="2">
    <source>
        <dbReference type="EMBL" id="TQF02652.1"/>
    </source>
</evidence>
<keyword evidence="1" id="KW-0812">Transmembrane</keyword>
<accession>A0A540W0X8</accession>
<feature type="transmembrane region" description="Helical" evidence="1">
    <location>
        <begin position="180"/>
        <end position="201"/>
    </location>
</feature>
<sequence>MSSNATPNTPDSDSREGSRFIRARVRKFIQDLMKLDMHSKNPVDRDAAYTCSYRNIRLSVGAIGVLLPLAFIFGELATDGRIGLEGSISAYYHSSVQDMFVGALCIIGFMLVTYMSGEPKVLDFWVSLVGGIALLMVVIFPTNRSHKQFLDDPRPCGSSPRPLGCSALEQIFHEHPVAKVHALSAIIFILCLAIMSALFAISELIEDGQGDPGKVPIYRPGLLWLHLACALLIVAAGAWALFGGLLKANIGQVTPLYLGEVVSVFAFGISWGFAGLAATAPPRQPVQPPVTS</sequence>
<protein>
    <submittedName>
        <fullName evidence="2">Uncharacterized protein</fullName>
    </submittedName>
</protein>